<reference evidence="5 6" key="1">
    <citation type="submission" date="2016-06" db="EMBL/GenBank/DDBJ databases">
        <title>Three novel species with peptidoglycan cell walls form the new genus Lacunisphaera gen. nov. in the family Opitutaceae of the verrucomicrobial subdivision 4.</title>
        <authorList>
            <person name="Rast P."/>
            <person name="Gloeckner I."/>
            <person name="Jogler M."/>
            <person name="Boedeker C."/>
            <person name="Jeske O."/>
            <person name="Wiegand S."/>
            <person name="Reinhardt R."/>
            <person name="Schumann P."/>
            <person name="Rohde M."/>
            <person name="Spring S."/>
            <person name="Gloeckner F.O."/>
            <person name="Jogler C."/>
        </authorList>
    </citation>
    <scope>NUCLEOTIDE SEQUENCE [LARGE SCALE GENOMIC DNA]</scope>
    <source>
        <strain evidence="5 6">IG16b</strain>
    </source>
</reference>
<dbReference type="Pfam" id="PF12833">
    <property type="entry name" value="HTH_18"/>
    <property type="match status" value="1"/>
</dbReference>
<dbReference type="EMBL" id="CP016094">
    <property type="protein sequence ID" value="AOS43559.1"/>
    <property type="molecule type" value="Genomic_DNA"/>
</dbReference>
<dbReference type="InterPro" id="IPR028082">
    <property type="entry name" value="Peripla_BP_I"/>
</dbReference>
<evidence type="ECO:0000313" key="6">
    <source>
        <dbReference type="Proteomes" id="UP000095228"/>
    </source>
</evidence>
<dbReference type="Gene3D" id="3.40.50.2300">
    <property type="match status" value="2"/>
</dbReference>
<dbReference type="InterPro" id="IPR009057">
    <property type="entry name" value="Homeodomain-like_sf"/>
</dbReference>
<keyword evidence="6" id="KW-1185">Reference proteome</keyword>
<dbReference type="SUPFAM" id="SSF53822">
    <property type="entry name" value="Periplasmic binding protein-like I"/>
    <property type="match status" value="1"/>
</dbReference>
<organism evidence="5 6">
    <name type="scientific">Lacunisphaera limnophila</name>
    <dbReference type="NCBI Taxonomy" id="1838286"/>
    <lineage>
        <taxon>Bacteria</taxon>
        <taxon>Pseudomonadati</taxon>
        <taxon>Verrucomicrobiota</taxon>
        <taxon>Opitutia</taxon>
        <taxon>Opitutales</taxon>
        <taxon>Opitutaceae</taxon>
        <taxon>Lacunisphaera</taxon>
    </lineage>
</organism>
<dbReference type="Gene3D" id="1.10.10.60">
    <property type="entry name" value="Homeodomain-like"/>
    <property type="match status" value="1"/>
</dbReference>
<dbReference type="PANTHER" id="PTHR30146">
    <property type="entry name" value="LACI-RELATED TRANSCRIPTIONAL REPRESSOR"/>
    <property type="match status" value="1"/>
</dbReference>
<sequence>MRPQVLLIFQTRFEECTAMLKGIAHFERSHQLWIGFLDDEARAEQDPQWLRSKRWDGVISRHTTAGLAQMCAELKLPLVDLNDSEPFAGVPKIRPDNVGLGHLGAEHFIERGYQHFGFAGFANNGWSRERRDGFTEALRLAGKTCDVFDVNYPGDYTPFWDTQQIDALVRWLTGLPRPVGIMACNDMRAQQVISAAHACDILVPEEVAVLGANNEPIRCELAYPPLSSVSPNAFQSGYKAAEVLAGLMNQQPPDSFDLRIEPVGVAVRPSTDVLAIDDRSVTTALSYIRQKACSGLSVDTVVKIAHASRSQLEKKFRRYLGRSPQAEIRRVQVAKIKQLLMETDYPLKRIADMTGFEHVEYMSVVFKRLTGDSPGGFRKRTQINRG</sequence>
<dbReference type="CDD" id="cd01543">
    <property type="entry name" value="PBP1_XylR"/>
    <property type="match status" value="1"/>
</dbReference>
<dbReference type="Pfam" id="PF13377">
    <property type="entry name" value="Peripla_BP_3"/>
    <property type="match status" value="1"/>
</dbReference>
<dbReference type="PROSITE" id="PS01124">
    <property type="entry name" value="HTH_ARAC_FAMILY_2"/>
    <property type="match status" value="1"/>
</dbReference>
<dbReference type="AlphaFoldDB" id="A0A1D8ARS2"/>
<dbReference type="OrthoDB" id="9792510at2"/>
<dbReference type="InterPro" id="IPR018060">
    <property type="entry name" value="HTH_AraC"/>
</dbReference>
<evidence type="ECO:0000256" key="1">
    <source>
        <dbReference type="ARBA" id="ARBA00023015"/>
    </source>
</evidence>
<gene>
    <name evidence="5" type="primary">xylR_2</name>
    <name evidence="5" type="ORF">Verru16b_00606</name>
</gene>
<evidence type="ECO:0000313" key="5">
    <source>
        <dbReference type="EMBL" id="AOS43559.1"/>
    </source>
</evidence>
<keyword evidence="3" id="KW-0804">Transcription</keyword>
<dbReference type="Proteomes" id="UP000095228">
    <property type="component" value="Chromosome"/>
</dbReference>
<dbReference type="KEGG" id="obg:Verru16b_00606"/>
<dbReference type="GO" id="GO:0000976">
    <property type="term" value="F:transcription cis-regulatory region binding"/>
    <property type="evidence" value="ECO:0007669"/>
    <property type="project" value="TreeGrafter"/>
</dbReference>
<dbReference type="SUPFAM" id="SSF46689">
    <property type="entry name" value="Homeodomain-like"/>
    <property type="match status" value="1"/>
</dbReference>
<dbReference type="GO" id="GO:0003700">
    <property type="term" value="F:DNA-binding transcription factor activity"/>
    <property type="evidence" value="ECO:0007669"/>
    <property type="project" value="InterPro"/>
</dbReference>
<dbReference type="STRING" id="1838286.Verru16b_00606"/>
<name>A0A1D8ARS2_9BACT</name>
<keyword evidence="1" id="KW-0805">Transcription regulation</keyword>
<evidence type="ECO:0000256" key="2">
    <source>
        <dbReference type="ARBA" id="ARBA00023125"/>
    </source>
</evidence>
<dbReference type="InterPro" id="IPR046335">
    <property type="entry name" value="LacI/GalR-like_sensor"/>
</dbReference>
<accession>A0A1D8ARS2</accession>
<dbReference type="RefSeq" id="WP_069960897.1">
    <property type="nucleotide sequence ID" value="NZ_CP016094.1"/>
</dbReference>
<keyword evidence="2" id="KW-0238">DNA-binding</keyword>
<evidence type="ECO:0000259" key="4">
    <source>
        <dbReference type="PROSITE" id="PS01124"/>
    </source>
</evidence>
<evidence type="ECO:0000256" key="3">
    <source>
        <dbReference type="ARBA" id="ARBA00023163"/>
    </source>
</evidence>
<proteinExistence type="predicted"/>
<feature type="domain" description="HTH araC/xylS-type" evidence="4">
    <location>
        <begin position="282"/>
        <end position="380"/>
    </location>
</feature>
<dbReference type="PANTHER" id="PTHR30146:SF24">
    <property type="entry name" value="XYLOSE OPERON REGULATORY PROTEIN"/>
    <property type="match status" value="1"/>
</dbReference>
<protein>
    <submittedName>
        <fullName evidence="5">Xylose operon regulatory protein</fullName>
    </submittedName>
</protein>
<dbReference type="SMART" id="SM00342">
    <property type="entry name" value="HTH_ARAC"/>
    <property type="match status" value="1"/>
</dbReference>